<feature type="non-terminal residue" evidence="1">
    <location>
        <position position="55"/>
    </location>
</feature>
<protein>
    <submittedName>
        <fullName evidence="1">Uncharacterized protein</fullName>
    </submittedName>
</protein>
<evidence type="ECO:0000313" key="1">
    <source>
        <dbReference type="EMBL" id="CAH2275035.1"/>
    </source>
</evidence>
<dbReference type="AlphaFoldDB" id="A0AAD1RNF4"/>
<accession>A0AAD1RNF4</accession>
<dbReference type="Proteomes" id="UP001295444">
    <property type="component" value="Chromosome 03"/>
</dbReference>
<sequence length="55" mass="6224">KWRELGITRIMDICQQGAILPFPEIQKTHNLPASYIFPYLQLKSLLASKVAPPTS</sequence>
<feature type="non-terminal residue" evidence="1">
    <location>
        <position position="1"/>
    </location>
</feature>
<evidence type="ECO:0000313" key="2">
    <source>
        <dbReference type="Proteomes" id="UP001295444"/>
    </source>
</evidence>
<dbReference type="EMBL" id="OW240914">
    <property type="protein sequence ID" value="CAH2275035.1"/>
    <property type="molecule type" value="Genomic_DNA"/>
</dbReference>
<organism evidence="1 2">
    <name type="scientific">Pelobates cultripes</name>
    <name type="common">Western spadefoot toad</name>
    <dbReference type="NCBI Taxonomy" id="61616"/>
    <lineage>
        <taxon>Eukaryota</taxon>
        <taxon>Metazoa</taxon>
        <taxon>Chordata</taxon>
        <taxon>Craniata</taxon>
        <taxon>Vertebrata</taxon>
        <taxon>Euteleostomi</taxon>
        <taxon>Amphibia</taxon>
        <taxon>Batrachia</taxon>
        <taxon>Anura</taxon>
        <taxon>Pelobatoidea</taxon>
        <taxon>Pelobatidae</taxon>
        <taxon>Pelobates</taxon>
    </lineage>
</organism>
<gene>
    <name evidence="1" type="ORF">PECUL_23A058230</name>
</gene>
<keyword evidence="2" id="KW-1185">Reference proteome</keyword>
<reference evidence="1" key="1">
    <citation type="submission" date="2022-03" db="EMBL/GenBank/DDBJ databases">
        <authorList>
            <person name="Alioto T."/>
            <person name="Alioto T."/>
            <person name="Gomez Garrido J."/>
        </authorList>
    </citation>
    <scope>NUCLEOTIDE SEQUENCE</scope>
</reference>
<name>A0AAD1RNF4_PELCU</name>
<proteinExistence type="predicted"/>